<keyword evidence="3" id="KW-1185">Reference proteome</keyword>
<reference evidence="2" key="1">
    <citation type="journal article" date="2020" name="Stud. Mycol.">
        <title>101 Dothideomycetes genomes: a test case for predicting lifestyles and emergence of pathogens.</title>
        <authorList>
            <person name="Haridas S."/>
            <person name="Albert R."/>
            <person name="Binder M."/>
            <person name="Bloem J."/>
            <person name="Labutti K."/>
            <person name="Salamov A."/>
            <person name="Andreopoulos B."/>
            <person name="Baker S."/>
            <person name="Barry K."/>
            <person name="Bills G."/>
            <person name="Bluhm B."/>
            <person name="Cannon C."/>
            <person name="Castanera R."/>
            <person name="Culley D."/>
            <person name="Daum C."/>
            <person name="Ezra D."/>
            <person name="Gonzalez J."/>
            <person name="Henrissat B."/>
            <person name="Kuo A."/>
            <person name="Liang C."/>
            <person name="Lipzen A."/>
            <person name="Lutzoni F."/>
            <person name="Magnuson J."/>
            <person name="Mondo S."/>
            <person name="Nolan M."/>
            <person name="Ohm R."/>
            <person name="Pangilinan J."/>
            <person name="Park H.-J."/>
            <person name="Ramirez L."/>
            <person name="Alfaro M."/>
            <person name="Sun H."/>
            <person name="Tritt A."/>
            <person name="Yoshinaga Y."/>
            <person name="Zwiers L.-H."/>
            <person name="Turgeon B."/>
            <person name="Goodwin S."/>
            <person name="Spatafora J."/>
            <person name="Crous P."/>
            <person name="Grigoriev I."/>
        </authorList>
    </citation>
    <scope>NUCLEOTIDE SEQUENCE</scope>
    <source>
        <strain evidence="2">CBS 122367</strain>
    </source>
</reference>
<gene>
    <name evidence="2" type="ORF">K458DRAFT_392029</name>
</gene>
<evidence type="ECO:0000256" key="1">
    <source>
        <dbReference type="SAM" id="MobiDB-lite"/>
    </source>
</evidence>
<feature type="region of interest" description="Disordered" evidence="1">
    <location>
        <begin position="71"/>
        <end position="93"/>
    </location>
</feature>
<name>A0A6G1ITN8_9PLEO</name>
<protein>
    <submittedName>
        <fullName evidence="2">Uncharacterized protein</fullName>
    </submittedName>
</protein>
<proteinExistence type="predicted"/>
<dbReference type="AlphaFoldDB" id="A0A6G1ITN8"/>
<feature type="region of interest" description="Disordered" evidence="1">
    <location>
        <begin position="144"/>
        <end position="275"/>
    </location>
</feature>
<feature type="compositionally biased region" description="Basic and acidic residues" evidence="1">
    <location>
        <begin position="221"/>
        <end position="236"/>
    </location>
</feature>
<accession>A0A6G1ITN8</accession>
<dbReference type="EMBL" id="MU005592">
    <property type="protein sequence ID" value="KAF2681239.1"/>
    <property type="molecule type" value="Genomic_DNA"/>
</dbReference>
<evidence type="ECO:0000313" key="3">
    <source>
        <dbReference type="Proteomes" id="UP000799291"/>
    </source>
</evidence>
<dbReference type="Proteomes" id="UP000799291">
    <property type="component" value="Unassembled WGS sequence"/>
</dbReference>
<sequence>MVAVLKQVIFQPHHLSIFSSHLSWPQQSRRQSGIDCNITVTYTTEAGEVLVFAIISVAAGELNITNGNPEIDVQGEPDQTSTPSIIDTDSSFPLPKPTRGVSYDIAGFSKSKKYFAYIYFKRKHETNPNYEAPYHPHAACKLPRMQNSTSSSNPDSGQPDPNNWNDGKLEHNNQGATHQRHDDQPWRHFENNVPHNPNSDQPDDSNDDSSPNLNDAQAQDPKFDGPQHPIHGDLSHHSQSGGDPRQPIDSSTLNFGDRTSLAQTSISSDHLMTKT</sequence>
<organism evidence="2 3">
    <name type="scientific">Lentithecium fluviatile CBS 122367</name>
    <dbReference type="NCBI Taxonomy" id="1168545"/>
    <lineage>
        <taxon>Eukaryota</taxon>
        <taxon>Fungi</taxon>
        <taxon>Dikarya</taxon>
        <taxon>Ascomycota</taxon>
        <taxon>Pezizomycotina</taxon>
        <taxon>Dothideomycetes</taxon>
        <taxon>Pleosporomycetidae</taxon>
        <taxon>Pleosporales</taxon>
        <taxon>Massarineae</taxon>
        <taxon>Lentitheciaceae</taxon>
        <taxon>Lentithecium</taxon>
    </lineage>
</organism>
<feature type="compositionally biased region" description="Polar residues" evidence="1">
    <location>
        <begin position="145"/>
        <end position="165"/>
    </location>
</feature>
<feature type="compositionally biased region" description="Polar residues" evidence="1">
    <location>
        <begin position="260"/>
        <end position="275"/>
    </location>
</feature>
<evidence type="ECO:0000313" key="2">
    <source>
        <dbReference type="EMBL" id="KAF2681239.1"/>
    </source>
</evidence>
<feature type="compositionally biased region" description="Low complexity" evidence="1">
    <location>
        <begin position="80"/>
        <end position="91"/>
    </location>
</feature>
<feature type="compositionally biased region" description="Basic and acidic residues" evidence="1">
    <location>
        <begin position="179"/>
        <end position="190"/>
    </location>
</feature>